<organism evidence="2">
    <name type="scientific">Candidatus Nitricoxidivorans perseverans</name>
    <dbReference type="NCBI Taxonomy" id="2975601"/>
    <lineage>
        <taxon>Bacteria</taxon>
        <taxon>Pseudomonadati</taxon>
        <taxon>Pseudomonadota</taxon>
        <taxon>Betaproteobacteria</taxon>
        <taxon>Nitrosomonadales</taxon>
        <taxon>Sterolibacteriaceae</taxon>
        <taxon>Candidatus Nitricoxidivorans</taxon>
    </lineage>
</organism>
<dbReference type="InterPro" id="IPR011852">
    <property type="entry name" value="TRAP_TAXI"/>
</dbReference>
<dbReference type="SUPFAM" id="SSF53850">
    <property type="entry name" value="Periplasmic binding protein-like II"/>
    <property type="match status" value="1"/>
</dbReference>
<dbReference type="PANTHER" id="PTHR42941:SF1">
    <property type="entry name" value="SLL1037 PROTEIN"/>
    <property type="match status" value="1"/>
</dbReference>
<feature type="transmembrane region" description="Helical" evidence="1">
    <location>
        <begin position="336"/>
        <end position="360"/>
    </location>
</feature>
<dbReference type="Pfam" id="PF16868">
    <property type="entry name" value="NMT1_3"/>
    <property type="match status" value="1"/>
</dbReference>
<dbReference type="EMBL" id="CP107246">
    <property type="protein sequence ID" value="WIM05379.1"/>
    <property type="molecule type" value="Genomic_DNA"/>
</dbReference>
<gene>
    <name evidence="2" type="ORF">OHM77_11920</name>
</gene>
<accession>A0AA49FJU2</accession>
<protein>
    <submittedName>
        <fullName evidence="2">ABC transporter substrate-binding protein</fullName>
    </submittedName>
</protein>
<dbReference type="Gene3D" id="3.40.190.10">
    <property type="entry name" value="Periplasmic binding protein-like II"/>
    <property type="match status" value="2"/>
</dbReference>
<dbReference type="PANTHER" id="PTHR42941">
    <property type="entry name" value="SLL1037 PROTEIN"/>
    <property type="match status" value="1"/>
</dbReference>
<name>A0AA49FJU2_9PROT</name>
<keyword evidence="1" id="KW-0812">Transmembrane</keyword>
<evidence type="ECO:0000313" key="2">
    <source>
        <dbReference type="EMBL" id="WIM05379.1"/>
    </source>
</evidence>
<sequence>MTKRLSELSPRDLLVVGLPLLLLLAAGFWGAAQFIRPAPPDTLVLSSGGEGGAYQRFASAYKETLAHYGVRLIEKPSAGSLDNLQRLRDDGSGVDAGFFQAGTGQAGEGDALVSLGSFYHEPLWIFYRQGLGEPDRILQLKGRRIAIGGPGSGTHHLALEMLGANGLDAANTRLLEKGGLGLVEAFGKGEIDAAFVVGPTESATVWSLLFTPGVRLMSLAHADAYTRRLPHLSKIVLSRGAVDVVQDIPVRDVTLVASAATLLVREDMHPALIDLLLEAAIETHGGAGIFQKPGDFPRAMAVGFPLSGEAARYHKSGKPLLQRYLPFWAATLVDRMVVMLIPVIALLLPVFKFAPSIYTWRVRSRIYRRYGELKFIEAEVESDPSRHTQEEWLDKLDAIEADANRIPTPLAFADMLYTLKGHIGLVREAVLKRTTTTA</sequence>
<evidence type="ECO:0000256" key="1">
    <source>
        <dbReference type="SAM" id="Phobius"/>
    </source>
</evidence>
<reference evidence="2" key="1">
    <citation type="journal article" date="2023" name="Nat. Microbiol.">
        <title>Enrichment and characterization of a nitric oxide-reducing microbial community in a continuous bioreactor.</title>
        <authorList>
            <person name="Garrido-Amador P."/>
            <person name="Stortenbeker N."/>
            <person name="Wessels H.J.C.T."/>
            <person name="Speth D.R."/>
            <person name="Garcia-Heredia I."/>
            <person name="Kartal B."/>
        </authorList>
    </citation>
    <scope>NUCLEOTIDE SEQUENCE</scope>
    <source>
        <strain evidence="2">MAG1</strain>
    </source>
</reference>
<dbReference type="KEGG" id="npv:OHM77_11920"/>
<keyword evidence="1" id="KW-0472">Membrane</keyword>
<proteinExistence type="predicted"/>
<dbReference type="AlphaFoldDB" id="A0AA49FJU2"/>
<dbReference type="Proteomes" id="UP001234916">
    <property type="component" value="Chromosome"/>
</dbReference>
<keyword evidence="1" id="KW-1133">Transmembrane helix</keyword>